<reference evidence="1" key="1">
    <citation type="submission" date="2012-05" db="EMBL/GenBank/DDBJ databases">
        <authorList>
            <person name="Krishnakumar V."/>
            <person name="Cheung F."/>
            <person name="Xiao Y."/>
            <person name="Chan A."/>
            <person name="Moskal W.A."/>
            <person name="Town C.D."/>
        </authorList>
    </citation>
    <scope>NUCLEOTIDE SEQUENCE</scope>
</reference>
<protein>
    <submittedName>
        <fullName evidence="1">Uncharacterized protein</fullName>
    </submittedName>
</protein>
<dbReference type="EMBL" id="BT140753">
    <property type="protein sequence ID" value="AFK40548.1"/>
    <property type="molecule type" value="mRNA"/>
</dbReference>
<organism evidence="1">
    <name type="scientific">Lotus japonicus</name>
    <name type="common">Lotus corniculatus var. japonicus</name>
    <dbReference type="NCBI Taxonomy" id="34305"/>
    <lineage>
        <taxon>Eukaryota</taxon>
        <taxon>Viridiplantae</taxon>
        <taxon>Streptophyta</taxon>
        <taxon>Embryophyta</taxon>
        <taxon>Tracheophyta</taxon>
        <taxon>Spermatophyta</taxon>
        <taxon>Magnoliopsida</taxon>
        <taxon>eudicotyledons</taxon>
        <taxon>Gunneridae</taxon>
        <taxon>Pentapetalae</taxon>
        <taxon>rosids</taxon>
        <taxon>fabids</taxon>
        <taxon>Fabales</taxon>
        <taxon>Fabaceae</taxon>
        <taxon>Papilionoideae</taxon>
        <taxon>50 kb inversion clade</taxon>
        <taxon>NPAAA clade</taxon>
        <taxon>Hologalegina</taxon>
        <taxon>robinioid clade</taxon>
        <taxon>Loteae</taxon>
        <taxon>Lotus</taxon>
    </lineage>
</organism>
<accession>I3SJV6</accession>
<evidence type="ECO:0000313" key="1">
    <source>
        <dbReference type="EMBL" id="AFK40548.1"/>
    </source>
</evidence>
<dbReference type="AlphaFoldDB" id="I3SJV6"/>
<name>I3SJV6_LOTJA</name>
<sequence>MAKLLAYSASSSTIALFRGVMGQCCWMGHQGKGINQPT</sequence>
<proteinExistence type="evidence at transcript level"/>